<dbReference type="CDD" id="cd00118">
    <property type="entry name" value="LysM"/>
    <property type="match status" value="1"/>
</dbReference>
<evidence type="ECO:0000259" key="2">
    <source>
        <dbReference type="PROSITE" id="PS51782"/>
    </source>
</evidence>
<dbReference type="Gene3D" id="3.10.350.10">
    <property type="entry name" value="LysM domain"/>
    <property type="match status" value="1"/>
</dbReference>
<dbReference type="InterPro" id="IPR036779">
    <property type="entry name" value="LysM_dom_sf"/>
</dbReference>
<feature type="compositionally biased region" description="Polar residues" evidence="1">
    <location>
        <begin position="29"/>
        <end position="43"/>
    </location>
</feature>
<dbReference type="EMBL" id="BJNY01000015">
    <property type="protein sequence ID" value="GED07068.1"/>
    <property type="molecule type" value="Genomic_DNA"/>
</dbReference>
<dbReference type="AlphaFoldDB" id="A0A4Y4DUM8"/>
<keyword evidence="4" id="KW-1185">Reference proteome</keyword>
<dbReference type="InterPro" id="IPR052196">
    <property type="entry name" value="Bact_Kbp"/>
</dbReference>
<dbReference type="PROSITE" id="PS51782">
    <property type="entry name" value="LYSM"/>
    <property type="match status" value="1"/>
</dbReference>
<dbReference type="SMART" id="SM00257">
    <property type="entry name" value="LysM"/>
    <property type="match status" value="1"/>
</dbReference>
<gene>
    <name evidence="3" type="ORF">AUR04nite_26000</name>
</gene>
<feature type="region of interest" description="Disordered" evidence="1">
    <location>
        <begin position="27"/>
        <end position="74"/>
    </location>
</feature>
<reference evidence="3 4" key="1">
    <citation type="submission" date="2019-06" db="EMBL/GenBank/DDBJ databases">
        <title>Whole genome shotgun sequence of Glutamicibacter uratoxydans NBRC 15515.</title>
        <authorList>
            <person name="Hosoyama A."/>
            <person name="Uohara A."/>
            <person name="Ohji S."/>
            <person name="Ichikawa N."/>
        </authorList>
    </citation>
    <scope>NUCLEOTIDE SEQUENCE [LARGE SCALE GENOMIC DNA]</scope>
    <source>
        <strain evidence="3 4">NBRC 15515</strain>
    </source>
</reference>
<dbReference type="PANTHER" id="PTHR34700:SF4">
    <property type="entry name" value="PHAGE-LIKE ELEMENT PBSX PROTEIN XKDP"/>
    <property type="match status" value="1"/>
</dbReference>
<dbReference type="PANTHER" id="PTHR34700">
    <property type="entry name" value="POTASSIUM BINDING PROTEIN KBP"/>
    <property type="match status" value="1"/>
</dbReference>
<sequence length="137" mass="14644">MLLASSPAAAAAPQNLQASSIDATYTVAADQSQQASSENSSLLPTPRWSAEPLPVQLPRVLGAPHSQRQAPDKASTEIIVKPGDTLWSIADAQLGRQATIAEISAFWPRIYEANRKIIGENPDRLEPGMVLQVPHIA</sequence>
<feature type="domain" description="LysM" evidence="2">
    <location>
        <begin position="76"/>
        <end position="133"/>
    </location>
</feature>
<dbReference type="InterPro" id="IPR018392">
    <property type="entry name" value="LysM"/>
</dbReference>
<organism evidence="3 4">
    <name type="scientific">Glutamicibacter uratoxydans</name>
    <name type="common">Arthrobacter uratoxydans</name>
    <dbReference type="NCBI Taxonomy" id="43667"/>
    <lineage>
        <taxon>Bacteria</taxon>
        <taxon>Bacillati</taxon>
        <taxon>Actinomycetota</taxon>
        <taxon>Actinomycetes</taxon>
        <taxon>Micrococcales</taxon>
        <taxon>Micrococcaceae</taxon>
        <taxon>Glutamicibacter</taxon>
    </lineage>
</organism>
<dbReference type="Pfam" id="PF01476">
    <property type="entry name" value="LysM"/>
    <property type="match status" value="1"/>
</dbReference>
<name>A0A4Y4DUM8_GLUUR</name>
<evidence type="ECO:0000313" key="3">
    <source>
        <dbReference type="EMBL" id="GED07068.1"/>
    </source>
</evidence>
<accession>A0A4Y4DUM8</accession>
<evidence type="ECO:0000256" key="1">
    <source>
        <dbReference type="SAM" id="MobiDB-lite"/>
    </source>
</evidence>
<comment type="caution">
    <text evidence="3">The sequence shown here is derived from an EMBL/GenBank/DDBJ whole genome shotgun (WGS) entry which is preliminary data.</text>
</comment>
<protein>
    <recommendedName>
        <fullName evidence="2">LysM domain-containing protein</fullName>
    </recommendedName>
</protein>
<dbReference type="Proteomes" id="UP000316612">
    <property type="component" value="Unassembled WGS sequence"/>
</dbReference>
<proteinExistence type="predicted"/>
<evidence type="ECO:0000313" key="4">
    <source>
        <dbReference type="Proteomes" id="UP000316612"/>
    </source>
</evidence>